<dbReference type="AlphaFoldDB" id="A0A1Y1SAT8"/>
<dbReference type="GO" id="GO:0016020">
    <property type="term" value="C:membrane"/>
    <property type="evidence" value="ECO:0007669"/>
    <property type="project" value="UniProtKB-SubCell"/>
</dbReference>
<dbReference type="InterPro" id="IPR025993">
    <property type="entry name" value="Ceramide_glucosylTrfase"/>
</dbReference>
<comment type="subcellular location">
    <subcellularLocation>
        <location evidence="1">Membrane</location>
        <topology evidence="1">Multi-pass membrane protein</topology>
    </subcellularLocation>
</comment>
<protein>
    <submittedName>
        <fullName evidence="10">Glycosyl transferase family protein</fullName>
    </submittedName>
</protein>
<evidence type="ECO:0000256" key="4">
    <source>
        <dbReference type="ARBA" id="ARBA00006739"/>
    </source>
</evidence>
<dbReference type="EMBL" id="AQQV01000005">
    <property type="protein sequence ID" value="ORE85161.1"/>
    <property type="molecule type" value="Genomic_DNA"/>
</dbReference>
<proteinExistence type="inferred from homology"/>
<dbReference type="RefSeq" id="WP_146680398.1">
    <property type="nucleotide sequence ID" value="NZ_AQQV01000005.1"/>
</dbReference>
<gene>
    <name evidence="10" type="ORF">ATO7_15297</name>
</gene>
<dbReference type="OrthoDB" id="9771846at2"/>
<dbReference type="Gene3D" id="3.90.550.10">
    <property type="entry name" value="Spore Coat Polysaccharide Biosynthesis Protein SpsA, Chain A"/>
    <property type="match status" value="1"/>
</dbReference>
<comment type="caution">
    <text evidence="10">The sequence shown here is derived from an EMBL/GenBank/DDBJ whole genome shotgun (WGS) entry which is preliminary data.</text>
</comment>
<evidence type="ECO:0000313" key="10">
    <source>
        <dbReference type="EMBL" id="ORE85161.1"/>
    </source>
</evidence>
<dbReference type="PANTHER" id="PTHR43179">
    <property type="entry name" value="RHAMNOSYLTRANSFERASE WBBL"/>
    <property type="match status" value="1"/>
</dbReference>
<evidence type="ECO:0000256" key="5">
    <source>
        <dbReference type="ARBA" id="ARBA00022676"/>
    </source>
</evidence>
<dbReference type="Proteomes" id="UP000192342">
    <property type="component" value="Unassembled WGS sequence"/>
</dbReference>
<keyword evidence="5" id="KW-0328">Glycosyltransferase</keyword>
<evidence type="ECO:0000256" key="1">
    <source>
        <dbReference type="ARBA" id="ARBA00004141"/>
    </source>
</evidence>
<evidence type="ECO:0000256" key="2">
    <source>
        <dbReference type="ARBA" id="ARBA00004760"/>
    </source>
</evidence>
<evidence type="ECO:0000256" key="8">
    <source>
        <dbReference type="ARBA" id="ARBA00022989"/>
    </source>
</evidence>
<keyword evidence="6 10" id="KW-0808">Transferase</keyword>
<evidence type="ECO:0000256" key="6">
    <source>
        <dbReference type="ARBA" id="ARBA00022679"/>
    </source>
</evidence>
<accession>A0A1Y1SAT8</accession>
<evidence type="ECO:0000313" key="11">
    <source>
        <dbReference type="Proteomes" id="UP000192342"/>
    </source>
</evidence>
<dbReference type="SUPFAM" id="SSF53448">
    <property type="entry name" value="Nucleotide-diphospho-sugar transferases"/>
    <property type="match status" value="1"/>
</dbReference>
<organism evidence="10 11">
    <name type="scientific">Oceanococcus atlanticus</name>
    <dbReference type="NCBI Taxonomy" id="1317117"/>
    <lineage>
        <taxon>Bacteria</taxon>
        <taxon>Pseudomonadati</taxon>
        <taxon>Pseudomonadota</taxon>
        <taxon>Gammaproteobacteria</taxon>
        <taxon>Chromatiales</taxon>
        <taxon>Oceanococcaceae</taxon>
        <taxon>Oceanococcus</taxon>
    </lineage>
</organism>
<comment type="similarity">
    <text evidence="4">Belongs to the glycosyltransferase 2 family.</text>
</comment>
<reference evidence="10 11" key="1">
    <citation type="submission" date="2013-04" db="EMBL/GenBank/DDBJ databases">
        <title>Oceanococcus atlanticus 22II-S10r2 Genome Sequencing.</title>
        <authorList>
            <person name="Lai Q."/>
            <person name="Li G."/>
            <person name="Shao Z."/>
        </authorList>
    </citation>
    <scope>NUCLEOTIDE SEQUENCE [LARGE SCALE GENOMIC DNA]</scope>
    <source>
        <strain evidence="10 11">22II-S10r2</strain>
    </source>
</reference>
<evidence type="ECO:0000256" key="7">
    <source>
        <dbReference type="ARBA" id="ARBA00022692"/>
    </source>
</evidence>
<dbReference type="Pfam" id="PF13506">
    <property type="entry name" value="Glyco_transf_21"/>
    <property type="match status" value="1"/>
</dbReference>
<dbReference type="PANTHER" id="PTHR43179:SF12">
    <property type="entry name" value="GALACTOFURANOSYLTRANSFERASE GLFT2"/>
    <property type="match status" value="1"/>
</dbReference>
<keyword evidence="9" id="KW-0472">Membrane</keyword>
<comment type="pathway">
    <text evidence="3">Sphingolipid metabolism.</text>
</comment>
<keyword evidence="8" id="KW-1133">Transmembrane helix</keyword>
<keyword evidence="7" id="KW-0812">Transmembrane</keyword>
<evidence type="ECO:0000256" key="3">
    <source>
        <dbReference type="ARBA" id="ARBA00004991"/>
    </source>
</evidence>
<dbReference type="GO" id="GO:0016757">
    <property type="term" value="F:glycosyltransferase activity"/>
    <property type="evidence" value="ECO:0007669"/>
    <property type="project" value="UniProtKB-KW"/>
</dbReference>
<dbReference type="STRING" id="1317117.ATO7_15297"/>
<keyword evidence="11" id="KW-1185">Reference proteome</keyword>
<dbReference type="InterPro" id="IPR029044">
    <property type="entry name" value="Nucleotide-diphossugar_trans"/>
</dbReference>
<name>A0A1Y1SAT8_9GAMM</name>
<evidence type="ECO:0000256" key="9">
    <source>
        <dbReference type="ARBA" id="ARBA00023136"/>
    </source>
</evidence>
<comment type="pathway">
    <text evidence="2">Lipid metabolism; sphingolipid metabolism.</text>
</comment>
<sequence length="259" mass="28906">MSSPPSWTVSVISHGHGASLLGILGDLHQRLSGRDYHIVVTHNLPEQDTLSAALTAEQRARTRFRTNATPAGFGANHNAALIGAQGDHVLMVDPDLRLPVPLFDALDAALAESSTAIVSPQARTPEGLAEDNGRPLLTPLRLLRRYLLGRARDTRRLAHAPSAEVDWLAGLFLAMRRADFEALGGFDTRYYMYAEDIDLCLRAQLRGGRCLLLQNSHIVHPARRATLSSRQHLVWHLRSLLRLWRSPAYHNYRRQQKTL</sequence>